<evidence type="ECO:0000313" key="2">
    <source>
        <dbReference type="EMBL" id="KAA8904233.1"/>
    </source>
</evidence>
<evidence type="ECO:0000256" key="1">
    <source>
        <dbReference type="SAM" id="MobiDB-lite"/>
    </source>
</evidence>
<sequence>MLRTVQGRPPGHPPPDPGAPDPNVRAHGHTDPHPESRSLISPCSLFLIRVTLGGHPLYRDRAVGFEGSSLPVELLAFQAQKAPFSPSPPHYVPPLMRVPIYVTATIGAREAQQLVLNGDVAAASPEQIDSLSNRLGAMRSGPHMILFYYYVGLVTDPAYSLDVDAHAPKLQPFLVQDPHREGQQLAQGKRMLIKDPHGQQLVPGPVVAQDPHRQALQAGQGQADHADLG</sequence>
<dbReference type="EMBL" id="VXIS01000111">
    <property type="protein sequence ID" value="KAA8904233.1"/>
    <property type="molecule type" value="Genomic_DNA"/>
</dbReference>
<proteinExistence type="predicted"/>
<name>A0A5J5EUY3_9PEZI</name>
<organism evidence="2 3">
    <name type="scientific">Sphaerosporella brunnea</name>
    <dbReference type="NCBI Taxonomy" id="1250544"/>
    <lineage>
        <taxon>Eukaryota</taxon>
        <taxon>Fungi</taxon>
        <taxon>Dikarya</taxon>
        <taxon>Ascomycota</taxon>
        <taxon>Pezizomycotina</taxon>
        <taxon>Pezizomycetes</taxon>
        <taxon>Pezizales</taxon>
        <taxon>Pyronemataceae</taxon>
        <taxon>Sphaerosporella</taxon>
    </lineage>
</organism>
<gene>
    <name evidence="2" type="ORF">FN846DRAFT_890936</name>
</gene>
<evidence type="ECO:0000313" key="3">
    <source>
        <dbReference type="Proteomes" id="UP000326924"/>
    </source>
</evidence>
<dbReference type="Proteomes" id="UP000326924">
    <property type="component" value="Unassembled WGS sequence"/>
</dbReference>
<keyword evidence="3" id="KW-1185">Reference proteome</keyword>
<dbReference type="InParanoid" id="A0A5J5EUY3"/>
<dbReference type="AlphaFoldDB" id="A0A5J5EUY3"/>
<feature type="compositionally biased region" description="Pro residues" evidence="1">
    <location>
        <begin position="10"/>
        <end position="20"/>
    </location>
</feature>
<protein>
    <submittedName>
        <fullName evidence="2">Uncharacterized protein</fullName>
    </submittedName>
</protein>
<feature type="region of interest" description="Disordered" evidence="1">
    <location>
        <begin position="1"/>
        <end position="37"/>
    </location>
</feature>
<comment type="caution">
    <text evidence="2">The sequence shown here is derived from an EMBL/GenBank/DDBJ whole genome shotgun (WGS) entry which is preliminary data.</text>
</comment>
<accession>A0A5J5EUY3</accession>
<reference evidence="2 3" key="1">
    <citation type="submission" date="2019-09" db="EMBL/GenBank/DDBJ databases">
        <title>Draft genome of the ectomycorrhizal ascomycete Sphaerosporella brunnea.</title>
        <authorList>
            <consortium name="DOE Joint Genome Institute"/>
            <person name="Benucci G.M."/>
            <person name="Marozzi G."/>
            <person name="Antonielli L."/>
            <person name="Sanchez S."/>
            <person name="Marco P."/>
            <person name="Wang X."/>
            <person name="Falini L.B."/>
            <person name="Barry K."/>
            <person name="Haridas S."/>
            <person name="Lipzen A."/>
            <person name="Labutti K."/>
            <person name="Grigoriev I.V."/>
            <person name="Murat C."/>
            <person name="Martin F."/>
            <person name="Albertini E."/>
            <person name="Donnini D."/>
            <person name="Bonito G."/>
        </authorList>
    </citation>
    <scope>NUCLEOTIDE SEQUENCE [LARGE SCALE GENOMIC DNA]</scope>
    <source>
        <strain evidence="2 3">Sb_GMNB300</strain>
    </source>
</reference>